<keyword evidence="1" id="KW-0812">Transmembrane</keyword>
<organism evidence="2 3">
    <name type="scientific">Kyrpidia tusciae (strain DSM 2912 / NBRC 15312 / T2)</name>
    <name type="common">Bacillus tusciae</name>
    <dbReference type="NCBI Taxonomy" id="562970"/>
    <lineage>
        <taxon>Bacteria</taxon>
        <taxon>Bacillati</taxon>
        <taxon>Bacillota</taxon>
        <taxon>Bacilli</taxon>
        <taxon>Bacillales</taxon>
        <taxon>Alicyclobacillaceae</taxon>
        <taxon>Kyrpidia</taxon>
    </lineage>
</organism>
<sequence length="40" mass="4325">MTEQPPKGGERMVAWALAALLAFAGTYAMALYGWHDAGRD</sequence>
<evidence type="ECO:0000313" key="2">
    <source>
        <dbReference type="EMBL" id="ADG06639.1"/>
    </source>
</evidence>
<reference evidence="2 3" key="1">
    <citation type="journal article" date="2011" name="Stand. Genomic Sci.">
        <title>Complete genome sequence of the thermophilic, hydrogen-oxidizing Bacillus tusciae type strain (T2) and reclassification in the new genus, Kyrpidia gen. nov. as Kyrpidia tusciae comb. nov. and emendation of the family Alicyclobacillaceae da Costa and Rainey, 2010.</title>
        <authorList>
            <person name="Klenk H.P."/>
            <person name="Lapidus A."/>
            <person name="Chertkov O."/>
            <person name="Copeland A."/>
            <person name="Del Rio T.G."/>
            <person name="Nolan M."/>
            <person name="Lucas S."/>
            <person name="Chen F."/>
            <person name="Tice H."/>
            <person name="Cheng J.F."/>
            <person name="Han C."/>
            <person name="Bruce D."/>
            <person name="Goodwin L."/>
            <person name="Pitluck S."/>
            <person name="Pati A."/>
            <person name="Ivanova N."/>
            <person name="Mavromatis K."/>
            <person name="Daum C."/>
            <person name="Chen A."/>
            <person name="Palaniappan K."/>
            <person name="Chang Y.J."/>
            <person name="Land M."/>
            <person name="Hauser L."/>
            <person name="Jeffries C.D."/>
            <person name="Detter J.C."/>
            <person name="Rohde M."/>
            <person name="Abt B."/>
            <person name="Pukall R."/>
            <person name="Goker M."/>
            <person name="Bristow J."/>
            <person name="Markowitz V."/>
            <person name="Hugenholtz P."/>
            <person name="Eisen J.A."/>
        </authorList>
    </citation>
    <scope>NUCLEOTIDE SEQUENCE [LARGE SCALE GENOMIC DNA]</scope>
    <source>
        <strain evidence="2 3">DSM 2912</strain>
    </source>
</reference>
<accession>D5WQN0</accession>
<gene>
    <name evidence="2" type="ordered locus">Btus_1944</name>
</gene>
<feature type="transmembrane region" description="Helical" evidence="1">
    <location>
        <begin position="12"/>
        <end position="34"/>
    </location>
</feature>
<dbReference type="HOGENOM" id="CLU_3291269_0_0_9"/>
<keyword evidence="3" id="KW-1185">Reference proteome</keyword>
<name>D5WQN0_KYRT2</name>
<dbReference type="STRING" id="562970.Btus_1944"/>
<dbReference type="KEGG" id="bts:Btus_1944"/>
<dbReference type="EMBL" id="CP002017">
    <property type="protein sequence ID" value="ADG06639.1"/>
    <property type="molecule type" value="Genomic_DNA"/>
</dbReference>
<proteinExistence type="predicted"/>
<dbReference type="AlphaFoldDB" id="D5WQN0"/>
<evidence type="ECO:0000256" key="1">
    <source>
        <dbReference type="SAM" id="Phobius"/>
    </source>
</evidence>
<evidence type="ECO:0000313" key="3">
    <source>
        <dbReference type="Proteomes" id="UP000002368"/>
    </source>
</evidence>
<dbReference type="Proteomes" id="UP000002368">
    <property type="component" value="Chromosome"/>
</dbReference>
<protein>
    <submittedName>
        <fullName evidence="2">Uncharacterized protein</fullName>
    </submittedName>
</protein>
<keyword evidence="1" id="KW-0472">Membrane</keyword>
<keyword evidence="1" id="KW-1133">Transmembrane helix</keyword>